<proteinExistence type="predicted"/>
<reference evidence="2 3" key="1">
    <citation type="journal article" date="2018" name="J. Microbiol.">
        <title>Baekduia soli gen. nov., sp. nov., a novel bacterium isolated from the soil of Baekdu Mountain and proposal of a novel family name, Baekduiaceae fam. nov.</title>
        <authorList>
            <person name="An D.S."/>
            <person name="Siddiqi M.Z."/>
            <person name="Kim K.H."/>
            <person name="Yu H.S."/>
            <person name="Im W.T."/>
        </authorList>
    </citation>
    <scope>NUCLEOTIDE SEQUENCE [LARGE SCALE GENOMIC DNA]</scope>
    <source>
        <strain evidence="2 3">BR7-21</strain>
    </source>
</reference>
<dbReference type="EMBL" id="CP042430">
    <property type="protein sequence ID" value="QEC46330.1"/>
    <property type="molecule type" value="Genomic_DNA"/>
</dbReference>
<evidence type="ECO:0000313" key="3">
    <source>
        <dbReference type="Proteomes" id="UP000321805"/>
    </source>
</evidence>
<name>A0A5B8U023_9ACTN</name>
<dbReference type="KEGG" id="bsol:FSW04_01215"/>
<feature type="domain" description="Helix-turn-helix" evidence="1">
    <location>
        <begin position="46"/>
        <end position="97"/>
    </location>
</feature>
<sequence>MQEHRDPTIQADPSLVLALPPAVFELLVARVSEQVMARLSPEPEGWVGVAEAARHLGCKRQRIYDLVCRRAVTGIPHRKEGTRLLFKLSALDRWIDAGGAA</sequence>
<organism evidence="2 3">
    <name type="scientific">Baekduia soli</name>
    <dbReference type="NCBI Taxonomy" id="496014"/>
    <lineage>
        <taxon>Bacteria</taxon>
        <taxon>Bacillati</taxon>
        <taxon>Actinomycetota</taxon>
        <taxon>Thermoleophilia</taxon>
        <taxon>Solirubrobacterales</taxon>
        <taxon>Baekduiaceae</taxon>
        <taxon>Baekduia</taxon>
    </lineage>
</organism>
<protein>
    <submittedName>
        <fullName evidence="2">Helix-turn-helix domain-containing protein</fullName>
    </submittedName>
</protein>
<keyword evidence="3" id="KW-1185">Reference proteome</keyword>
<dbReference type="Proteomes" id="UP000321805">
    <property type="component" value="Chromosome"/>
</dbReference>
<dbReference type="RefSeq" id="WP_146915413.1">
    <property type="nucleotide sequence ID" value="NZ_CP042430.1"/>
</dbReference>
<gene>
    <name evidence="2" type="ORF">FSW04_01215</name>
</gene>
<accession>A0A5B8U023</accession>
<dbReference type="InterPro" id="IPR041657">
    <property type="entry name" value="HTH_17"/>
</dbReference>
<evidence type="ECO:0000259" key="1">
    <source>
        <dbReference type="Pfam" id="PF12728"/>
    </source>
</evidence>
<dbReference type="Pfam" id="PF12728">
    <property type="entry name" value="HTH_17"/>
    <property type="match status" value="1"/>
</dbReference>
<dbReference type="OrthoDB" id="8782062at2"/>
<dbReference type="AlphaFoldDB" id="A0A5B8U023"/>
<evidence type="ECO:0000313" key="2">
    <source>
        <dbReference type="EMBL" id="QEC46330.1"/>
    </source>
</evidence>